<reference evidence="1 2" key="1">
    <citation type="submission" date="2014-10" db="EMBL/GenBank/DDBJ databases">
        <title>Draft genome of anammox bacterium scalindua brodae, obtained using differential coverage binning of sequence data from two enrichment reactors.</title>
        <authorList>
            <person name="Speth D.R."/>
            <person name="Russ L."/>
            <person name="Kartal B."/>
            <person name="Op den Camp H.J."/>
            <person name="Dutilh B.E."/>
            <person name="Jetten M.S."/>
        </authorList>
    </citation>
    <scope>NUCLEOTIDE SEQUENCE [LARGE SCALE GENOMIC DNA]</scope>
    <source>
        <strain evidence="1">RU1</strain>
    </source>
</reference>
<dbReference type="EMBL" id="JRYO01000041">
    <property type="protein sequence ID" value="KHE93677.1"/>
    <property type="molecule type" value="Genomic_DNA"/>
</dbReference>
<organism evidence="1 2">
    <name type="scientific">Candidatus Scalindua brodae</name>
    <dbReference type="NCBI Taxonomy" id="237368"/>
    <lineage>
        <taxon>Bacteria</taxon>
        <taxon>Pseudomonadati</taxon>
        <taxon>Planctomycetota</taxon>
        <taxon>Candidatus Brocadiia</taxon>
        <taxon>Candidatus Brocadiales</taxon>
        <taxon>Candidatus Scalinduaceae</taxon>
        <taxon>Candidatus Scalindua</taxon>
    </lineage>
</organism>
<name>A0A0B0EKT9_9BACT</name>
<dbReference type="AlphaFoldDB" id="A0A0B0EKT9"/>
<proteinExistence type="predicted"/>
<protein>
    <submittedName>
        <fullName evidence="1">Uncharacterized protein</fullName>
    </submittedName>
</protein>
<evidence type="ECO:0000313" key="2">
    <source>
        <dbReference type="Proteomes" id="UP000030652"/>
    </source>
</evidence>
<sequence length="129" mass="14693">MALSIEQLESWEKEAGIHFDKLEEVDEMIKRKLVDRNLAKRMGTVADDNIQILISKLRDSLEDSDIAEVCNILDKIKSRESDEEIKNELEMIAGNRGGDDALLESIKNHDGHLLMLAMQVIKRLLKPLP</sequence>
<dbReference type="Proteomes" id="UP000030652">
    <property type="component" value="Unassembled WGS sequence"/>
</dbReference>
<evidence type="ECO:0000313" key="1">
    <source>
        <dbReference type="EMBL" id="KHE93677.1"/>
    </source>
</evidence>
<comment type="caution">
    <text evidence="1">The sequence shown here is derived from an EMBL/GenBank/DDBJ whole genome shotgun (WGS) entry which is preliminary data.</text>
</comment>
<gene>
    <name evidence="1" type="ORF">SCABRO_00543</name>
</gene>
<accession>A0A0B0EKT9</accession>